<organism evidence="1 2">
    <name type="scientific">Entomophthora muscae</name>
    <dbReference type="NCBI Taxonomy" id="34485"/>
    <lineage>
        <taxon>Eukaryota</taxon>
        <taxon>Fungi</taxon>
        <taxon>Fungi incertae sedis</taxon>
        <taxon>Zoopagomycota</taxon>
        <taxon>Entomophthoromycotina</taxon>
        <taxon>Entomophthoromycetes</taxon>
        <taxon>Entomophthorales</taxon>
        <taxon>Entomophthoraceae</taxon>
        <taxon>Entomophthora</taxon>
    </lineage>
</organism>
<sequence>LGLANQAVPHTESWHPLATTVNYLVRIAPIVYMGFQAQPVFPVGVQSDSCMGCDSQEPREDYEGKE</sequence>
<dbReference type="EMBL" id="QTSX02003099">
    <property type="protein sequence ID" value="KAJ9071836.1"/>
    <property type="molecule type" value="Genomic_DNA"/>
</dbReference>
<gene>
    <name evidence="1" type="ORF">DSO57_1033229</name>
</gene>
<feature type="non-terminal residue" evidence="1">
    <location>
        <position position="1"/>
    </location>
</feature>
<comment type="caution">
    <text evidence="1">The sequence shown here is derived from an EMBL/GenBank/DDBJ whole genome shotgun (WGS) entry which is preliminary data.</text>
</comment>
<keyword evidence="2" id="KW-1185">Reference proteome</keyword>
<evidence type="ECO:0000313" key="2">
    <source>
        <dbReference type="Proteomes" id="UP001165960"/>
    </source>
</evidence>
<reference evidence="1" key="1">
    <citation type="submission" date="2022-04" db="EMBL/GenBank/DDBJ databases">
        <title>Genome of the entomopathogenic fungus Entomophthora muscae.</title>
        <authorList>
            <person name="Elya C."/>
            <person name="Lovett B.R."/>
            <person name="Lee E."/>
            <person name="Macias A.M."/>
            <person name="Hajek A.E."/>
            <person name="De Bivort B.L."/>
            <person name="Kasson M.T."/>
            <person name="De Fine Licht H.H."/>
            <person name="Stajich J.E."/>
        </authorList>
    </citation>
    <scope>NUCLEOTIDE SEQUENCE</scope>
    <source>
        <strain evidence="1">Berkeley</strain>
    </source>
</reference>
<evidence type="ECO:0000313" key="1">
    <source>
        <dbReference type="EMBL" id="KAJ9071836.1"/>
    </source>
</evidence>
<accession>A0ACC2TB97</accession>
<name>A0ACC2TB97_9FUNG</name>
<dbReference type="Proteomes" id="UP001165960">
    <property type="component" value="Unassembled WGS sequence"/>
</dbReference>
<proteinExistence type="predicted"/>
<protein>
    <submittedName>
        <fullName evidence="1">Uncharacterized protein</fullName>
    </submittedName>
</protein>